<proteinExistence type="predicted"/>
<reference evidence="2" key="1">
    <citation type="journal article" date="2022" name="bioRxiv">
        <title>Deciphering the potential niche of two novel black yeast fungi from a biological soil crust based on their genomes, phenotypes, and melanin regulation.</title>
        <authorList>
            <consortium name="DOE Joint Genome Institute"/>
            <person name="Carr E.C."/>
            <person name="Barton Q."/>
            <person name="Grambo S."/>
            <person name="Sullivan M."/>
            <person name="Renfro C.M."/>
            <person name="Kuo A."/>
            <person name="Pangilinan J."/>
            <person name="Lipzen A."/>
            <person name="Keymanesh K."/>
            <person name="Savage E."/>
            <person name="Barry K."/>
            <person name="Grigoriev I.V."/>
            <person name="Riekhof W.R."/>
            <person name="Harris S.S."/>
        </authorList>
    </citation>
    <scope>NUCLEOTIDE SEQUENCE</scope>
    <source>
        <strain evidence="2">JF 03-4F</strain>
    </source>
</reference>
<sequence>MLTSSLQACTGFWINILHTHCRGNRGSGGSMSSRLVAGAMVIGFGILNGYMIFKPAFEEMAMEKLKKENELAANLGPHLIEIPVQTINSSSRQQASQTG</sequence>
<evidence type="ECO:0000313" key="3">
    <source>
        <dbReference type="Proteomes" id="UP001203852"/>
    </source>
</evidence>
<dbReference type="Pfam" id="PF23670">
    <property type="entry name" value="PIGBOS1"/>
    <property type="match status" value="1"/>
</dbReference>
<comment type="caution">
    <text evidence="2">The sequence shown here is derived from an EMBL/GenBank/DDBJ whole genome shotgun (WGS) entry which is preliminary data.</text>
</comment>
<keyword evidence="3" id="KW-1185">Reference proteome</keyword>
<gene>
    <name evidence="2" type="ORF">EDD36DRAFT_248931</name>
</gene>
<evidence type="ECO:0000313" key="2">
    <source>
        <dbReference type="EMBL" id="KAI1612903.1"/>
    </source>
</evidence>
<protein>
    <submittedName>
        <fullName evidence="2">Uncharacterized protein</fullName>
    </submittedName>
</protein>
<dbReference type="Proteomes" id="UP001203852">
    <property type="component" value="Unassembled WGS sequence"/>
</dbReference>
<dbReference type="EMBL" id="MU404354">
    <property type="protein sequence ID" value="KAI1612903.1"/>
    <property type="molecule type" value="Genomic_DNA"/>
</dbReference>
<keyword evidence="1" id="KW-1133">Transmembrane helix</keyword>
<name>A0AAN6DWS6_9EURO</name>
<organism evidence="2 3">
    <name type="scientific">Exophiala viscosa</name>
    <dbReference type="NCBI Taxonomy" id="2486360"/>
    <lineage>
        <taxon>Eukaryota</taxon>
        <taxon>Fungi</taxon>
        <taxon>Dikarya</taxon>
        <taxon>Ascomycota</taxon>
        <taxon>Pezizomycotina</taxon>
        <taxon>Eurotiomycetes</taxon>
        <taxon>Chaetothyriomycetidae</taxon>
        <taxon>Chaetothyriales</taxon>
        <taxon>Herpotrichiellaceae</taxon>
        <taxon>Exophiala</taxon>
    </lineage>
</organism>
<keyword evidence="1" id="KW-0472">Membrane</keyword>
<feature type="transmembrane region" description="Helical" evidence="1">
    <location>
        <begin position="35"/>
        <end position="53"/>
    </location>
</feature>
<keyword evidence="1" id="KW-0812">Transmembrane</keyword>
<dbReference type="AlphaFoldDB" id="A0AAN6DWS6"/>
<accession>A0AAN6DWS6</accession>
<evidence type="ECO:0000256" key="1">
    <source>
        <dbReference type="SAM" id="Phobius"/>
    </source>
</evidence>
<dbReference type="InterPro" id="IPR057394">
    <property type="entry name" value="PIGBOS1"/>
</dbReference>